<proteinExistence type="predicted"/>
<reference evidence="6" key="1">
    <citation type="submission" date="2013-02" db="EMBL/GenBank/DDBJ databases">
        <title>The complete genome sequence of Corynebacterium casei LMG S-19264 (=DSM 44701).</title>
        <authorList>
            <person name="Ruckert C."/>
            <person name="Albersmeier A."/>
            <person name="Kalinowski J."/>
        </authorList>
    </citation>
    <scope>NUCLEOTIDE SEQUENCE [LARGE SCALE GENOMIC DNA]</scope>
    <source>
        <strain evidence="6">LMG S-19264</strain>
    </source>
</reference>
<evidence type="ECO:0000256" key="3">
    <source>
        <dbReference type="ARBA" id="ARBA00023163"/>
    </source>
</evidence>
<dbReference type="SUPFAM" id="SSF48008">
    <property type="entry name" value="GntR ligand-binding domain-like"/>
    <property type="match status" value="1"/>
</dbReference>
<keyword evidence="3" id="KW-0804">Transcription</keyword>
<dbReference type="GeneID" id="82876923"/>
<gene>
    <name evidence="5" type="ORF">CCASEI_03705</name>
</gene>
<dbReference type="EMBL" id="CP004350">
    <property type="protein sequence ID" value="AHI19321.1"/>
    <property type="molecule type" value="Genomic_DNA"/>
</dbReference>
<dbReference type="PROSITE" id="PS50949">
    <property type="entry name" value="HTH_GNTR"/>
    <property type="match status" value="1"/>
</dbReference>
<protein>
    <submittedName>
        <fullName evidence="5">GntR family transcriptional regulator</fullName>
    </submittedName>
</protein>
<dbReference type="Pfam" id="PF00392">
    <property type="entry name" value="GntR"/>
    <property type="match status" value="1"/>
</dbReference>
<keyword evidence="1" id="KW-0805">Transcription regulation</keyword>
<evidence type="ECO:0000313" key="5">
    <source>
        <dbReference type="EMBL" id="AHI19321.1"/>
    </source>
</evidence>
<dbReference type="SMART" id="SM00345">
    <property type="entry name" value="HTH_GNTR"/>
    <property type="match status" value="1"/>
</dbReference>
<sequence length="239" mass="26966">MLASTIAEDLRDAIGKARYLPGDKLNEVEVAAQYDVSRNTLREAFATLAAEQLLVRIPNRGVFIATPDVEYIMDLYRARAIIKPAGALWGESLDVYYLLSVTHNSIVSLRTGDLEALDENNQKFHRALVTAAGSHTLNQEMNNLLARIRLSWLQVLPSYPSLHSKNVEENAKIAKLLTSRQRYEAAELVRTNLMINLYRILGALRTAQNARKHKCKEKQREIDISFPAAEITFEPPTLH</sequence>
<evidence type="ECO:0000256" key="2">
    <source>
        <dbReference type="ARBA" id="ARBA00023125"/>
    </source>
</evidence>
<dbReference type="Proteomes" id="UP000019226">
    <property type="component" value="Chromosome"/>
</dbReference>
<dbReference type="Gene3D" id="1.10.10.10">
    <property type="entry name" value="Winged helix-like DNA-binding domain superfamily/Winged helix DNA-binding domain"/>
    <property type="match status" value="1"/>
</dbReference>
<dbReference type="InterPro" id="IPR000524">
    <property type="entry name" value="Tscrpt_reg_HTH_GntR"/>
</dbReference>
<dbReference type="SUPFAM" id="SSF46785">
    <property type="entry name" value="Winged helix' DNA-binding domain"/>
    <property type="match status" value="1"/>
</dbReference>
<dbReference type="RefSeq" id="WP_006821499.1">
    <property type="nucleotide sequence ID" value="NZ_CP004350.1"/>
</dbReference>
<evidence type="ECO:0000256" key="1">
    <source>
        <dbReference type="ARBA" id="ARBA00023015"/>
    </source>
</evidence>
<keyword evidence="6" id="KW-1185">Reference proteome</keyword>
<name>A0ABM5PN11_9CORY</name>
<organism evidence="5 6">
    <name type="scientific">Corynebacterium casei LMG S-19264</name>
    <dbReference type="NCBI Taxonomy" id="1285583"/>
    <lineage>
        <taxon>Bacteria</taxon>
        <taxon>Bacillati</taxon>
        <taxon>Actinomycetota</taxon>
        <taxon>Actinomycetes</taxon>
        <taxon>Mycobacteriales</taxon>
        <taxon>Corynebacteriaceae</taxon>
        <taxon>Corynebacterium</taxon>
    </lineage>
</organism>
<dbReference type="Gene3D" id="1.20.120.530">
    <property type="entry name" value="GntR ligand-binding domain-like"/>
    <property type="match status" value="1"/>
</dbReference>
<keyword evidence="2" id="KW-0238">DNA-binding</keyword>
<accession>A0ABM5PN11</accession>
<dbReference type="InterPro" id="IPR011711">
    <property type="entry name" value="GntR_C"/>
</dbReference>
<dbReference type="InterPro" id="IPR008920">
    <property type="entry name" value="TF_FadR/GntR_C"/>
</dbReference>
<dbReference type="InterPro" id="IPR036388">
    <property type="entry name" value="WH-like_DNA-bd_sf"/>
</dbReference>
<dbReference type="PANTHER" id="PTHR43537">
    <property type="entry name" value="TRANSCRIPTIONAL REGULATOR, GNTR FAMILY"/>
    <property type="match status" value="1"/>
</dbReference>
<feature type="domain" description="HTH gntR-type" evidence="4">
    <location>
        <begin position="1"/>
        <end position="67"/>
    </location>
</feature>
<dbReference type="PANTHER" id="PTHR43537:SF45">
    <property type="entry name" value="GNTR FAMILY REGULATORY PROTEIN"/>
    <property type="match status" value="1"/>
</dbReference>
<evidence type="ECO:0000313" key="6">
    <source>
        <dbReference type="Proteomes" id="UP000019226"/>
    </source>
</evidence>
<evidence type="ECO:0000259" key="4">
    <source>
        <dbReference type="PROSITE" id="PS50949"/>
    </source>
</evidence>
<dbReference type="Pfam" id="PF07729">
    <property type="entry name" value="FCD"/>
    <property type="match status" value="1"/>
</dbReference>
<dbReference type="InterPro" id="IPR036390">
    <property type="entry name" value="WH_DNA-bd_sf"/>
</dbReference>
<dbReference type="CDD" id="cd07377">
    <property type="entry name" value="WHTH_GntR"/>
    <property type="match status" value="1"/>
</dbReference>